<dbReference type="Proteomes" id="UP000638353">
    <property type="component" value="Unassembled WGS sequence"/>
</dbReference>
<dbReference type="EMBL" id="BMVC01000010">
    <property type="protein sequence ID" value="GHD02755.1"/>
    <property type="molecule type" value="Genomic_DNA"/>
</dbReference>
<dbReference type="RefSeq" id="WP_229898180.1">
    <property type="nucleotide sequence ID" value="NZ_BMVC01000010.1"/>
</dbReference>
<protein>
    <submittedName>
        <fullName evidence="2">Uncharacterized protein</fullName>
    </submittedName>
</protein>
<evidence type="ECO:0000313" key="3">
    <source>
        <dbReference type="Proteomes" id="UP000638353"/>
    </source>
</evidence>
<evidence type="ECO:0000313" key="2">
    <source>
        <dbReference type="EMBL" id="GHD02755.1"/>
    </source>
</evidence>
<gene>
    <name evidence="2" type="ORF">GCM10010334_49700</name>
</gene>
<reference evidence="2" key="2">
    <citation type="submission" date="2020-09" db="EMBL/GenBank/DDBJ databases">
        <authorList>
            <person name="Sun Q."/>
            <person name="Ohkuma M."/>
        </authorList>
    </citation>
    <scope>NUCLEOTIDE SEQUENCE</scope>
    <source>
        <strain evidence="2">JCM 4637</strain>
    </source>
</reference>
<organism evidence="2 3">
    <name type="scientific">Streptomyces finlayi</name>
    <dbReference type="NCBI Taxonomy" id="67296"/>
    <lineage>
        <taxon>Bacteria</taxon>
        <taxon>Bacillati</taxon>
        <taxon>Actinomycetota</taxon>
        <taxon>Actinomycetes</taxon>
        <taxon>Kitasatosporales</taxon>
        <taxon>Streptomycetaceae</taxon>
        <taxon>Streptomyces</taxon>
    </lineage>
</organism>
<name>A0A919CC99_9ACTN</name>
<sequence>MHLGLPLEAPKPAEGCGVCAVLVRQRDRAREEFDHSAVTDADVELRNHPHGERG</sequence>
<proteinExistence type="predicted"/>
<feature type="region of interest" description="Disordered" evidence="1">
    <location>
        <begin position="31"/>
        <end position="54"/>
    </location>
</feature>
<evidence type="ECO:0000256" key="1">
    <source>
        <dbReference type="SAM" id="MobiDB-lite"/>
    </source>
</evidence>
<accession>A0A919CC99</accession>
<reference evidence="2" key="1">
    <citation type="journal article" date="2014" name="Int. J. Syst. Evol. Microbiol.">
        <title>Complete genome sequence of Corynebacterium casei LMG S-19264T (=DSM 44701T), isolated from a smear-ripened cheese.</title>
        <authorList>
            <consortium name="US DOE Joint Genome Institute (JGI-PGF)"/>
            <person name="Walter F."/>
            <person name="Albersmeier A."/>
            <person name="Kalinowski J."/>
            <person name="Ruckert C."/>
        </authorList>
    </citation>
    <scope>NUCLEOTIDE SEQUENCE</scope>
    <source>
        <strain evidence="2">JCM 4637</strain>
    </source>
</reference>
<dbReference type="AlphaFoldDB" id="A0A919CC99"/>
<comment type="caution">
    <text evidence="2">The sequence shown here is derived from an EMBL/GenBank/DDBJ whole genome shotgun (WGS) entry which is preliminary data.</text>
</comment>